<protein>
    <submittedName>
        <fullName evidence="2">Uncharacterized protein</fullName>
    </submittedName>
</protein>
<evidence type="ECO:0000256" key="1">
    <source>
        <dbReference type="SAM" id="MobiDB-lite"/>
    </source>
</evidence>
<evidence type="ECO:0000313" key="3">
    <source>
        <dbReference type="Proteomes" id="UP001151760"/>
    </source>
</evidence>
<keyword evidence="3" id="KW-1185">Reference proteome</keyword>
<evidence type="ECO:0000313" key="2">
    <source>
        <dbReference type="EMBL" id="GJT81262.1"/>
    </source>
</evidence>
<feature type="region of interest" description="Disordered" evidence="1">
    <location>
        <begin position="69"/>
        <end position="89"/>
    </location>
</feature>
<reference evidence="2" key="1">
    <citation type="journal article" date="2022" name="Int. J. Mol. Sci.">
        <title>Draft Genome of Tanacetum Coccineum: Genomic Comparison of Closely Related Tanacetum-Family Plants.</title>
        <authorList>
            <person name="Yamashiro T."/>
            <person name="Shiraishi A."/>
            <person name="Nakayama K."/>
            <person name="Satake H."/>
        </authorList>
    </citation>
    <scope>NUCLEOTIDE SEQUENCE</scope>
</reference>
<reference evidence="2" key="2">
    <citation type="submission" date="2022-01" db="EMBL/GenBank/DDBJ databases">
        <authorList>
            <person name="Yamashiro T."/>
            <person name="Shiraishi A."/>
            <person name="Satake H."/>
            <person name="Nakayama K."/>
        </authorList>
    </citation>
    <scope>NUCLEOTIDE SEQUENCE</scope>
</reference>
<organism evidence="2 3">
    <name type="scientific">Tanacetum coccineum</name>
    <dbReference type="NCBI Taxonomy" id="301880"/>
    <lineage>
        <taxon>Eukaryota</taxon>
        <taxon>Viridiplantae</taxon>
        <taxon>Streptophyta</taxon>
        <taxon>Embryophyta</taxon>
        <taxon>Tracheophyta</taxon>
        <taxon>Spermatophyta</taxon>
        <taxon>Magnoliopsida</taxon>
        <taxon>eudicotyledons</taxon>
        <taxon>Gunneridae</taxon>
        <taxon>Pentapetalae</taxon>
        <taxon>asterids</taxon>
        <taxon>campanulids</taxon>
        <taxon>Asterales</taxon>
        <taxon>Asteraceae</taxon>
        <taxon>Asteroideae</taxon>
        <taxon>Anthemideae</taxon>
        <taxon>Anthemidinae</taxon>
        <taxon>Tanacetum</taxon>
    </lineage>
</organism>
<name>A0ABQ5H245_9ASTR</name>
<feature type="compositionally biased region" description="Low complexity" evidence="1">
    <location>
        <begin position="69"/>
        <end position="78"/>
    </location>
</feature>
<dbReference type="EMBL" id="BQNB010019067">
    <property type="protein sequence ID" value="GJT81262.1"/>
    <property type="molecule type" value="Genomic_DNA"/>
</dbReference>
<accession>A0ABQ5H245</accession>
<gene>
    <name evidence="2" type="ORF">Tco_1055604</name>
</gene>
<dbReference type="Proteomes" id="UP001151760">
    <property type="component" value="Unassembled WGS sequence"/>
</dbReference>
<comment type="caution">
    <text evidence="2">The sequence shown here is derived from an EMBL/GenBank/DDBJ whole genome shotgun (WGS) entry which is preliminary data.</text>
</comment>
<sequence>MCHRGGEIDQDAEQYQAKSPLLKAELFKTKEMIEKETYNELSRRWKPTGRIFKIAGLRWIPTGKMFTSSTTKVDSKTSNGSNEDISNPHECEKTLDVSAEVYEKKRKCAFKLNSRATEDSSALEARFESVLVLISMYLLEGKLSKLQDEDAQNKSNIQVPRKLGWWKLKSC</sequence>
<proteinExistence type="predicted"/>